<proteinExistence type="predicted"/>
<evidence type="ECO:0000256" key="1">
    <source>
        <dbReference type="SAM" id="MobiDB-lite"/>
    </source>
</evidence>
<keyword evidence="4" id="KW-1185">Reference proteome</keyword>
<dbReference type="PROSITE" id="PS51485">
    <property type="entry name" value="PHYTOCYANIN"/>
    <property type="match status" value="1"/>
</dbReference>
<dbReference type="Proteomes" id="UP000823388">
    <property type="component" value="Chromosome 2N"/>
</dbReference>
<feature type="compositionally biased region" description="Pro residues" evidence="1">
    <location>
        <begin position="100"/>
        <end position="124"/>
    </location>
</feature>
<dbReference type="EMBL" id="CM029040">
    <property type="protein sequence ID" value="KAG2631861.1"/>
    <property type="molecule type" value="Genomic_DNA"/>
</dbReference>
<dbReference type="SUPFAM" id="SSF49503">
    <property type="entry name" value="Cupredoxins"/>
    <property type="match status" value="1"/>
</dbReference>
<dbReference type="AlphaFoldDB" id="A0A8T0V568"/>
<gene>
    <name evidence="3" type="ORF">PVAP13_2NG050400</name>
</gene>
<dbReference type="Pfam" id="PF02298">
    <property type="entry name" value="Cu_bind_like"/>
    <property type="match status" value="1"/>
</dbReference>
<comment type="caution">
    <text evidence="3">The sequence shown here is derived from an EMBL/GenBank/DDBJ whole genome shotgun (WGS) entry which is preliminary data.</text>
</comment>
<dbReference type="PANTHER" id="PTHR33021">
    <property type="entry name" value="BLUE COPPER PROTEIN"/>
    <property type="match status" value="1"/>
</dbReference>
<dbReference type="Gene3D" id="2.60.40.420">
    <property type="entry name" value="Cupredoxins - blue copper proteins"/>
    <property type="match status" value="1"/>
</dbReference>
<sequence>MATAFLPAPASAEDFLGQFTVTEVDSETFRECNLQGNTIHEWTSGHDVVPLENPGRRWFFSSLANHCDLGLKLVVTVTGAPAPAPEHHLPPTLTPPVIFPPAPTPVSPAPAPVSPAPAPEAPPSPDDKSSAGLNRYKIGGAVARAAVVAGAVLAAVFV</sequence>
<dbReference type="InterPro" id="IPR003245">
    <property type="entry name" value="Phytocyanin_dom"/>
</dbReference>
<protein>
    <recommendedName>
        <fullName evidence="2">Phytocyanin domain-containing protein</fullName>
    </recommendedName>
</protein>
<feature type="region of interest" description="Disordered" evidence="1">
    <location>
        <begin position="100"/>
        <end position="132"/>
    </location>
</feature>
<evidence type="ECO:0000313" key="4">
    <source>
        <dbReference type="Proteomes" id="UP000823388"/>
    </source>
</evidence>
<evidence type="ECO:0000313" key="3">
    <source>
        <dbReference type="EMBL" id="KAG2631861.1"/>
    </source>
</evidence>
<dbReference type="GO" id="GO:0009055">
    <property type="term" value="F:electron transfer activity"/>
    <property type="evidence" value="ECO:0007669"/>
    <property type="project" value="InterPro"/>
</dbReference>
<feature type="domain" description="Phytocyanin" evidence="2">
    <location>
        <begin position="1"/>
        <end position="79"/>
    </location>
</feature>
<name>A0A8T0V568_PANVG</name>
<dbReference type="GO" id="GO:0005886">
    <property type="term" value="C:plasma membrane"/>
    <property type="evidence" value="ECO:0007669"/>
    <property type="project" value="TreeGrafter"/>
</dbReference>
<dbReference type="InterPro" id="IPR039391">
    <property type="entry name" value="Phytocyanin-like"/>
</dbReference>
<accession>A0A8T0V568</accession>
<organism evidence="3 4">
    <name type="scientific">Panicum virgatum</name>
    <name type="common">Blackwell switchgrass</name>
    <dbReference type="NCBI Taxonomy" id="38727"/>
    <lineage>
        <taxon>Eukaryota</taxon>
        <taxon>Viridiplantae</taxon>
        <taxon>Streptophyta</taxon>
        <taxon>Embryophyta</taxon>
        <taxon>Tracheophyta</taxon>
        <taxon>Spermatophyta</taxon>
        <taxon>Magnoliopsida</taxon>
        <taxon>Liliopsida</taxon>
        <taxon>Poales</taxon>
        <taxon>Poaceae</taxon>
        <taxon>PACMAD clade</taxon>
        <taxon>Panicoideae</taxon>
        <taxon>Panicodae</taxon>
        <taxon>Paniceae</taxon>
        <taxon>Panicinae</taxon>
        <taxon>Panicum</taxon>
        <taxon>Panicum sect. Hiantes</taxon>
    </lineage>
</organism>
<evidence type="ECO:0000259" key="2">
    <source>
        <dbReference type="PROSITE" id="PS51485"/>
    </source>
</evidence>
<dbReference type="InterPro" id="IPR008972">
    <property type="entry name" value="Cupredoxin"/>
</dbReference>
<reference evidence="3" key="1">
    <citation type="submission" date="2020-05" db="EMBL/GenBank/DDBJ databases">
        <title>WGS assembly of Panicum virgatum.</title>
        <authorList>
            <person name="Lovell J.T."/>
            <person name="Jenkins J."/>
            <person name="Shu S."/>
            <person name="Juenger T.E."/>
            <person name="Schmutz J."/>
        </authorList>
    </citation>
    <scope>NUCLEOTIDE SEQUENCE</scope>
    <source>
        <strain evidence="3">AP13</strain>
    </source>
</reference>
<dbReference type="PANTHER" id="PTHR33021:SF557">
    <property type="entry name" value="OS07G0165900 PROTEIN"/>
    <property type="match status" value="1"/>
</dbReference>